<dbReference type="Gramene" id="EOY30273">
    <property type="protein sequence ID" value="EOY30273"/>
    <property type="gene ID" value="TCM_037541"/>
</dbReference>
<evidence type="ECO:0000256" key="1">
    <source>
        <dbReference type="SAM" id="Phobius"/>
    </source>
</evidence>
<gene>
    <name evidence="3" type="ORF">TCM_037541</name>
</gene>
<proteinExistence type="predicted"/>
<name>A0A061GLK3_THECC</name>
<dbReference type="EMBL" id="CM001887">
    <property type="protein sequence ID" value="EOY30273.1"/>
    <property type="molecule type" value="Genomic_DNA"/>
</dbReference>
<reference evidence="3 4" key="1">
    <citation type="journal article" date="2013" name="Genome Biol.">
        <title>The genome sequence of the most widely cultivated cacao type and its use to identify candidate genes regulating pod color.</title>
        <authorList>
            <person name="Motamayor J.C."/>
            <person name="Mockaitis K."/>
            <person name="Schmutz J."/>
            <person name="Haiminen N."/>
            <person name="Iii D.L."/>
            <person name="Cornejo O."/>
            <person name="Findley S.D."/>
            <person name="Zheng P."/>
            <person name="Utro F."/>
            <person name="Royaert S."/>
            <person name="Saski C."/>
            <person name="Jenkins J."/>
            <person name="Podicheti R."/>
            <person name="Zhao M."/>
            <person name="Scheffler B.E."/>
            <person name="Stack J.C."/>
            <person name="Feltus F.A."/>
            <person name="Mustiga G.M."/>
            <person name="Amores F."/>
            <person name="Phillips W."/>
            <person name="Marelli J.P."/>
            <person name="May G.D."/>
            <person name="Shapiro H."/>
            <person name="Ma J."/>
            <person name="Bustamante C.D."/>
            <person name="Schnell R.J."/>
            <person name="Main D."/>
            <person name="Gilbert D."/>
            <person name="Parida L."/>
            <person name="Kuhn D.N."/>
        </authorList>
    </citation>
    <scope>NUCLEOTIDE SEQUENCE [LARGE SCALE GENOMIC DNA]</scope>
    <source>
        <strain evidence="4">cv. Matina 1-6</strain>
    </source>
</reference>
<keyword evidence="1" id="KW-0472">Membrane</keyword>
<organism evidence="3 4">
    <name type="scientific">Theobroma cacao</name>
    <name type="common">Cacao</name>
    <name type="synonym">Cocoa</name>
    <dbReference type="NCBI Taxonomy" id="3641"/>
    <lineage>
        <taxon>Eukaryota</taxon>
        <taxon>Viridiplantae</taxon>
        <taxon>Streptophyta</taxon>
        <taxon>Embryophyta</taxon>
        <taxon>Tracheophyta</taxon>
        <taxon>Spermatophyta</taxon>
        <taxon>Magnoliopsida</taxon>
        <taxon>eudicotyledons</taxon>
        <taxon>Gunneridae</taxon>
        <taxon>Pentapetalae</taxon>
        <taxon>rosids</taxon>
        <taxon>malvids</taxon>
        <taxon>Malvales</taxon>
        <taxon>Malvaceae</taxon>
        <taxon>Byttnerioideae</taxon>
        <taxon>Theobroma</taxon>
    </lineage>
</organism>
<dbReference type="eggNOG" id="KOG0504">
    <property type="taxonomic scope" value="Eukaryota"/>
</dbReference>
<dbReference type="Proteomes" id="UP000026915">
    <property type="component" value="Chromosome 9"/>
</dbReference>
<dbReference type="AlphaFoldDB" id="A0A061GLK3"/>
<dbReference type="Pfam" id="PF13962">
    <property type="entry name" value="PGG"/>
    <property type="match status" value="1"/>
</dbReference>
<dbReference type="InterPro" id="IPR026961">
    <property type="entry name" value="PGG_dom"/>
</dbReference>
<feature type="domain" description="PGG" evidence="2">
    <location>
        <begin position="23"/>
        <end position="111"/>
    </location>
</feature>
<keyword evidence="4" id="KW-1185">Reference proteome</keyword>
<evidence type="ECO:0000313" key="4">
    <source>
        <dbReference type="Proteomes" id="UP000026915"/>
    </source>
</evidence>
<dbReference type="PANTHER" id="PTHR24177:SF435">
    <property type="entry name" value="ANKYRIN REPEAT-CONTAINING PROTEIN NPR4-LIKE"/>
    <property type="match status" value="1"/>
</dbReference>
<keyword evidence="1" id="KW-0812">Transmembrane</keyword>
<evidence type="ECO:0000259" key="2">
    <source>
        <dbReference type="Pfam" id="PF13962"/>
    </source>
</evidence>
<feature type="transmembrane region" description="Helical" evidence="1">
    <location>
        <begin position="45"/>
        <end position="67"/>
    </location>
</feature>
<dbReference type="PANTHER" id="PTHR24177">
    <property type="entry name" value="CASKIN"/>
    <property type="match status" value="1"/>
</dbReference>
<dbReference type="InParanoid" id="A0A061GLK3"/>
<feature type="transmembrane region" description="Helical" evidence="1">
    <location>
        <begin position="87"/>
        <end position="112"/>
    </location>
</feature>
<sequence>MVERYGQLVHSCCSAYCNGGVCCAITVPGGNNGDNGFPIFSGEKAFIIFAIADALFPFSSTAAIFMFLSILTARYWEADFLYALPKILGLLTLFISITFMMIAFGATVYIVFVTITSGFSFR</sequence>
<accession>A0A061GLK3</accession>
<dbReference type="HOGENOM" id="CLU_2030918_0_0_1"/>
<evidence type="ECO:0000313" key="3">
    <source>
        <dbReference type="EMBL" id="EOY30273.1"/>
    </source>
</evidence>
<keyword evidence="1" id="KW-1133">Transmembrane helix</keyword>
<protein>
    <recommendedName>
        <fullName evidence="2">PGG domain-containing protein</fullName>
    </recommendedName>
</protein>